<accession>A0A2K2FQS2</accession>
<dbReference type="SUPFAM" id="SSF51445">
    <property type="entry name" value="(Trans)glycosidases"/>
    <property type="match status" value="1"/>
</dbReference>
<organism evidence="3 4">
    <name type="scientific">Clostridium thermosuccinogenes</name>
    <dbReference type="NCBI Taxonomy" id="84032"/>
    <lineage>
        <taxon>Bacteria</taxon>
        <taxon>Bacillati</taxon>
        <taxon>Bacillota</taxon>
        <taxon>Clostridia</taxon>
        <taxon>Eubacteriales</taxon>
        <taxon>Clostridiaceae</taxon>
        <taxon>Clostridium</taxon>
    </lineage>
</organism>
<dbReference type="KEGG" id="cthd:CDO33_06155"/>
<protein>
    <recommendedName>
        <fullName evidence="5">DUF4038 domain-containing protein</fullName>
    </recommendedName>
</protein>
<evidence type="ECO:0008006" key="5">
    <source>
        <dbReference type="Google" id="ProtNLM"/>
    </source>
</evidence>
<evidence type="ECO:0000259" key="1">
    <source>
        <dbReference type="Pfam" id="PF12904"/>
    </source>
</evidence>
<evidence type="ECO:0000259" key="2">
    <source>
        <dbReference type="Pfam" id="PF13204"/>
    </source>
</evidence>
<dbReference type="Pfam" id="PF13204">
    <property type="entry name" value="Apiosidase"/>
    <property type="match status" value="1"/>
</dbReference>
<dbReference type="PANTHER" id="PTHR37836">
    <property type="entry name" value="LMO1036 PROTEIN"/>
    <property type="match status" value="1"/>
</dbReference>
<name>A0A2K2FQS2_9CLOT</name>
<dbReference type="Pfam" id="PF12904">
    <property type="entry name" value="Collagen_bind_2"/>
    <property type="match status" value="1"/>
</dbReference>
<comment type="caution">
    <text evidence="3">The sequence shown here is derived from an EMBL/GenBank/DDBJ whole genome shotgun (WGS) entry which is preliminary data.</text>
</comment>
<dbReference type="InterPro" id="IPR024749">
    <property type="entry name" value="Collagen-bd_put"/>
</dbReference>
<dbReference type="AlphaFoldDB" id="A0A2K2FQS2"/>
<dbReference type="OrthoDB" id="59486at2"/>
<sequence length="418" mass="48199">MNCIKIQSKTENVIPAFPLKISENRRYLVDQNNKPFFYHGDTCWKLFWEFTEEEAELYLEDRKQKGFTVIQVQLLPHRNYQANREGNTPFMVRGDLTTPNPAYFAHVDKVIKIAMEKGLGLLIAPVWASKWEQDWYKHLNTDNAEIFSRYLANRYKDFKSIIGWIHGGDDDALELHNCIRIFGRIFKEVAPWQINTFHANQKGGWEFFNNDTWYDMNMAYSYNYSNMVEQMTKAYHLNPVRPVILGETHYEYNTGISSSLLRKFAYTSVILGGAGQTYGNKDIWIATCFWRVAMDAPAAHHMSHLKELFTSVKWYQMIPDTTHVLVTKGYGSGEEFAPACYSEDGSLAIVYIPTACTLTIDTDKFSGETEAYWFDPTSGMYIDIGNVTIQGEKKFKTPGKNSDGDEDWVLLFKGNCSI</sequence>
<keyword evidence="4" id="KW-1185">Reference proteome</keyword>
<reference evidence="3 4" key="1">
    <citation type="submission" date="2017-06" db="EMBL/GenBank/DDBJ databases">
        <title>Investigating the central metabolism of Clostridium thermosuccinogenes.</title>
        <authorList>
            <person name="Koendjbiharie J.G."/>
            <person name="van Kranenburg R."/>
        </authorList>
    </citation>
    <scope>NUCLEOTIDE SEQUENCE [LARGE SCALE GENOMIC DNA]</scope>
    <source>
        <strain evidence="3 4">DSM 5806</strain>
    </source>
</reference>
<gene>
    <name evidence="3" type="ORF">CDQ84_03130</name>
</gene>
<dbReference type="Gene3D" id="3.20.20.80">
    <property type="entry name" value="Glycosidases"/>
    <property type="match status" value="1"/>
</dbReference>
<evidence type="ECO:0000313" key="4">
    <source>
        <dbReference type="Proteomes" id="UP000236151"/>
    </source>
</evidence>
<dbReference type="InterPro" id="IPR025277">
    <property type="entry name" value="Apiosidase-like_cat_dom"/>
</dbReference>
<evidence type="ECO:0000313" key="3">
    <source>
        <dbReference type="EMBL" id="PNU01129.1"/>
    </source>
</evidence>
<dbReference type="PANTHER" id="PTHR37836:SF3">
    <property type="entry name" value="ENDOGLUCANASE"/>
    <property type="match status" value="1"/>
</dbReference>
<proteinExistence type="predicted"/>
<feature type="domain" description="Apiosidase-like catalytic" evidence="2">
    <location>
        <begin position="22"/>
        <end position="315"/>
    </location>
</feature>
<dbReference type="EMBL" id="NIOJ01000004">
    <property type="protein sequence ID" value="PNU01129.1"/>
    <property type="molecule type" value="Genomic_DNA"/>
</dbReference>
<feature type="domain" description="Putative collagen-binding" evidence="1">
    <location>
        <begin position="331"/>
        <end position="412"/>
    </location>
</feature>
<dbReference type="Proteomes" id="UP000236151">
    <property type="component" value="Unassembled WGS sequence"/>
</dbReference>
<dbReference type="InterPro" id="IPR017853">
    <property type="entry name" value="GH"/>
</dbReference>
<dbReference type="RefSeq" id="WP_103080258.1">
    <property type="nucleotide sequence ID" value="NZ_CP021850.1"/>
</dbReference>